<protein>
    <submittedName>
        <fullName evidence="2">Uncharacterized protein</fullName>
    </submittedName>
</protein>
<feature type="region of interest" description="Disordered" evidence="1">
    <location>
        <begin position="62"/>
        <end position="93"/>
    </location>
</feature>
<keyword evidence="3" id="KW-1185">Reference proteome</keyword>
<evidence type="ECO:0000313" key="3">
    <source>
        <dbReference type="Proteomes" id="UP000024404"/>
    </source>
</evidence>
<evidence type="ECO:0000313" key="2">
    <source>
        <dbReference type="EnsemblMetazoa" id="OVOC10754.1"/>
    </source>
</evidence>
<name>A0A8R1TJW2_ONCVO</name>
<sequence length="168" mass="18985">MITDGRRRDESPNGLHDVRNVVKIDNDEMRALIPLYITVAQTRKDPFICIFDRRQYQANAKNRISRSVREEEGDRVPTPAPPPPPSLPVGTSHTVHTDFPHINKFFDNNEALLAFNKLSNPSYLPTAVVTKDQKSCSSSSPIHLLFLPSGLHNRRKDVTNIMSCILNL</sequence>
<dbReference type="EMBL" id="CMVM020000345">
    <property type="status" value="NOT_ANNOTATED_CDS"/>
    <property type="molecule type" value="Genomic_DNA"/>
</dbReference>
<dbReference type="Proteomes" id="UP000024404">
    <property type="component" value="Unassembled WGS sequence"/>
</dbReference>
<feature type="compositionally biased region" description="Pro residues" evidence="1">
    <location>
        <begin position="78"/>
        <end position="87"/>
    </location>
</feature>
<dbReference type="EnsemblMetazoa" id="OVOC10754.1">
    <property type="protein sequence ID" value="OVOC10754.1"/>
    <property type="gene ID" value="WBGene00247563"/>
</dbReference>
<accession>A0A8R1TJW2</accession>
<evidence type="ECO:0000256" key="1">
    <source>
        <dbReference type="SAM" id="MobiDB-lite"/>
    </source>
</evidence>
<reference evidence="2" key="2">
    <citation type="submission" date="2022-06" db="UniProtKB">
        <authorList>
            <consortium name="EnsemblMetazoa"/>
        </authorList>
    </citation>
    <scope>IDENTIFICATION</scope>
</reference>
<organism evidence="2 3">
    <name type="scientific">Onchocerca volvulus</name>
    <dbReference type="NCBI Taxonomy" id="6282"/>
    <lineage>
        <taxon>Eukaryota</taxon>
        <taxon>Metazoa</taxon>
        <taxon>Ecdysozoa</taxon>
        <taxon>Nematoda</taxon>
        <taxon>Chromadorea</taxon>
        <taxon>Rhabditida</taxon>
        <taxon>Spirurina</taxon>
        <taxon>Spiruromorpha</taxon>
        <taxon>Filarioidea</taxon>
        <taxon>Onchocercidae</taxon>
        <taxon>Onchocerca</taxon>
    </lineage>
</organism>
<dbReference type="AlphaFoldDB" id="A0A8R1TJW2"/>
<proteinExistence type="predicted"/>
<reference evidence="3" key="1">
    <citation type="submission" date="2013-10" db="EMBL/GenBank/DDBJ databases">
        <title>Genome sequencing of Onchocerca volvulus.</title>
        <authorList>
            <person name="Cotton J."/>
            <person name="Tsai J."/>
            <person name="Stanley E."/>
            <person name="Tracey A."/>
            <person name="Holroyd N."/>
            <person name="Lustigman S."/>
            <person name="Berriman M."/>
        </authorList>
    </citation>
    <scope>NUCLEOTIDE SEQUENCE</scope>
</reference>